<evidence type="ECO:0000313" key="2">
    <source>
        <dbReference type="Proteomes" id="UP000298416"/>
    </source>
</evidence>
<accession>A0A8X8ZY30</accession>
<name>A0A8X8ZY30_SALSN</name>
<protein>
    <submittedName>
        <fullName evidence="1">Uncharacterized protein</fullName>
    </submittedName>
</protein>
<evidence type="ECO:0000313" key="1">
    <source>
        <dbReference type="EMBL" id="KAG6421452.1"/>
    </source>
</evidence>
<keyword evidence="2" id="KW-1185">Reference proteome</keyword>
<organism evidence="1">
    <name type="scientific">Salvia splendens</name>
    <name type="common">Scarlet sage</name>
    <dbReference type="NCBI Taxonomy" id="180675"/>
    <lineage>
        <taxon>Eukaryota</taxon>
        <taxon>Viridiplantae</taxon>
        <taxon>Streptophyta</taxon>
        <taxon>Embryophyta</taxon>
        <taxon>Tracheophyta</taxon>
        <taxon>Spermatophyta</taxon>
        <taxon>Magnoliopsida</taxon>
        <taxon>eudicotyledons</taxon>
        <taxon>Gunneridae</taxon>
        <taxon>Pentapetalae</taxon>
        <taxon>asterids</taxon>
        <taxon>lamiids</taxon>
        <taxon>Lamiales</taxon>
        <taxon>Lamiaceae</taxon>
        <taxon>Nepetoideae</taxon>
        <taxon>Mentheae</taxon>
        <taxon>Salviinae</taxon>
        <taxon>Salvia</taxon>
        <taxon>Salvia subgen. Calosphace</taxon>
        <taxon>core Calosphace</taxon>
    </lineage>
</organism>
<dbReference type="EMBL" id="PNBA02000006">
    <property type="protein sequence ID" value="KAG6421452.1"/>
    <property type="molecule type" value="Genomic_DNA"/>
</dbReference>
<proteinExistence type="predicted"/>
<comment type="caution">
    <text evidence="1">The sequence shown here is derived from an EMBL/GenBank/DDBJ whole genome shotgun (WGS) entry which is preliminary data.</text>
</comment>
<dbReference type="AlphaFoldDB" id="A0A8X8ZY30"/>
<reference evidence="1" key="1">
    <citation type="submission" date="2018-01" db="EMBL/GenBank/DDBJ databases">
        <authorList>
            <person name="Mao J.F."/>
        </authorList>
    </citation>
    <scope>NUCLEOTIDE SEQUENCE</scope>
    <source>
        <strain evidence="1">Huo1</strain>
        <tissue evidence="1">Leaf</tissue>
    </source>
</reference>
<dbReference type="Proteomes" id="UP000298416">
    <property type="component" value="Unassembled WGS sequence"/>
</dbReference>
<gene>
    <name evidence="1" type="ORF">SASPL_118005</name>
</gene>
<sequence>MTLQAKSSRPSDQGHEAEAQLGKLNNAWKPFVQPSYYKQLEDGTFDMDDMEEDQTIRSICHPETILPRKLVRDVWTENNWDERKIRAAVLPVGVANDVVEEIMSILINEANKDVAHWVPTPQGNFTTSSAWDLIRHQKESMEMFKLIWNPVISLSMSIFA</sequence>
<reference evidence="1" key="2">
    <citation type="submission" date="2020-08" db="EMBL/GenBank/DDBJ databases">
        <title>Plant Genome Project.</title>
        <authorList>
            <person name="Zhang R.-G."/>
        </authorList>
    </citation>
    <scope>NUCLEOTIDE SEQUENCE</scope>
    <source>
        <strain evidence="1">Huo1</strain>
        <tissue evidence="1">Leaf</tissue>
    </source>
</reference>